<feature type="transmembrane region" description="Helical" evidence="1">
    <location>
        <begin position="110"/>
        <end position="131"/>
    </location>
</feature>
<dbReference type="RefSeq" id="WP_204059429.1">
    <property type="nucleotide sequence ID" value="NZ_BAAAGP010000007.1"/>
</dbReference>
<evidence type="ECO:0000256" key="1">
    <source>
        <dbReference type="SAM" id="Phobius"/>
    </source>
</evidence>
<proteinExistence type="predicted"/>
<comment type="caution">
    <text evidence="2">The sequence shown here is derived from an EMBL/GenBank/DDBJ whole genome shotgun (WGS) entry which is preliminary data.</text>
</comment>
<sequence length="222" mass="22275">MAAIARRRAERGRRRYAGPRLIGFLTAVVGLAGAVAALGGVAYAVNGATQAGAAVTVPVTINATAVDVPPVRVPGATLPRSARLEPPGGALDLVAWDSTVAEQLLSRGDAAIAGLCLGAAAALLRPLLLSVRAGTPFRRGDAARVAGLGALLVVGAAAGPALPHVAAAMVVDRLRLQATLVTPWRLPLWPVLVGLLLLVAAEAVRRGAEQAGNVPGNVSGTT</sequence>
<feature type="transmembrane region" description="Helical" evidence="1">
    <location>
        <begin position="186"/>
        <end position="204"/>
    </location>
</feature>
<name>A0ABQ4G559_9ACTN</name>
<reference evidence="2 3" key="1">
    <citation type="submission" date="2021-01" db="EMBL/GenBank/DDBJ databases">
        <title>Whole genome shotgun sequence of Microbispora corallina NBRC 16416.</title>
        <authorList>
            <person name="Komaki H."/>
            <person name="Tamura T."/>
        </authorList>
    </citation>
    <scope>NUCLEOTIDE SEQUENCE [LARGE SCALE GENOMIC DNA]</scope>
    <source>
        <strain evidence="2 3">NBRC 16416</strain>
    </source>
</reference>
<dbReference type="EMBL" id="BOOC01000029">
    <property type="protein sequence ID" value="GIH42171.1"/>
    <property type="molecule type" value="Genomic_DNA"/>
</dbReference>
<feature type="transmembrane region" description="Helical" evidence="1">
    <location>
        <begin position="21"/>
        <end position="45"/>
    </location>
</feature>
<evidence type="ECO:0000313" key="3">
    <source>
        <dbReference type="Proteomes" id="UP000603904"/>
    </source>
</evidence>
<organism evidence="2 3">
    <name type="scientific">Microbispora corallina</name>
    <dbReference type="NCBI Taxonomy" id="83302"/>
    <lineage>
        <taxon>Bacteria</taxon>
        <taxon>Bacillati</taxon>
        <taxon>Actinomycetota</taxon>
        <taxon>Actinomycetes</taxon>
        <taxon>Streptosporangiales</taxon>
        <taxon>Streptosporangiaceae</taxon>
        <taxon>Microbispora</taxon>
    </lineage>
</organism>
<keyword evidence="3" id="KW-1185">Reference proteome</keyword>
<keyword evidence="1" id="KW-0812">Transmembrane</keyword>
<dbReference type="Proteomes" id="UP000603904">
    <property type="component" value="Unassembled WGS sequence"/>
</dbReference>
<keyword evidence="1" id="KW-1133">Transmembrane helix</keyword>
<keyword evidence="1" id="KW-0472">Membrane</keyword>
<gene>
    <name evidence="2" type="ORF">Mco01_51710</name>
</gene>
<protein>
    <submittedName>
        <fullName evidence="2">Uncharacterized protein</fullName>
    </submittedName>
</protein>
<evidence type="ECO:0000313" key="2">
    <source>
        <dbReference type="EMBL" id="GIH42171.1"/>
    </source>
</evidence>
<feature type="transmembrane region" description="Helical" evidence="1">
    <location>
        <begin position="143"/>
        <end position="166"/>
    </location>
</feature>
<accession>A0ABQ4G559</accession>